<organism evidence="1">
    <name type="scientific">Amphimedon queenslandica</name>
    <name type="common">Sponge</name>
    <dbReference type="NCBI Taxonomy" id="400682"/>
    <lineage>
        <taxon>Eukaryota</taxon>
        <taxon>Metazoa</taxon>
        <taxon>Porifera</taxon>
        <taxon>Demospongiae</taxon>
        <taxon>Heteroscleromorpha</taxon>
        <taxon>Haplosclerida</taxon>
        <taxon>Niphatidae</taxon>
        <taxon>Amphimedon</taxon>
    </lineage>
</organism>
<dbReference type="InParanoid" id="A0A1X7U9L8"/>
<protein>
    <submittedName>
        <fullName evidence="1">Uncharacterized protein</fullName>
    </submittedName>
</protein>
<dbReference type="EnsemblMetazoa" id="Aqu2.1.24156_001">
    <property type="protein sequence ID" value="Aqu2.1.24156_001"/>
    <property type="gene ID" value="Aqu2.1.24156"/>
</dbReference>
<proteinExistence type="predicted"/>
<reference evidence="1" key="1">
    <citation type="submission" date="2017-05" db="UniProtKB">
        <authorList>
            <consortium name="EnsemblMetazoa"/>
        </authorList>
    </citation>
    <scope>IDENTIFICATION</scope>
</reference>
<sequence>MKFHSLSPHANFSLFLAVEVNLKILINLFENLSDPDLIRAFATVLVIRMCGEPHERTQPWFGYMPYITRETRICTSGLIKKYEFNESDLGMACGRLDTKTVKDYTTN</sequence>
<dbReference type="eggNOG" id="KOG3595">
    <property type="taxonomic scope" value="Eukaryota"/>
</dbReference>
<accession>A0A1X7U9L8</accession>
<name>A0A1X7U9L8_AMPQE</name>
<evidence type="ECO:0000313" key="1">
    <source>
        <dbReference type="EnsemblMetazoa" id="Aqu2.1.24156_001"/>
    </source>
</evidence>
<dbReference type="STRING" id="400682.A0A1X7U9L8"/>
<dbReference type="AlphaFoldDB" id="A0A1X7U9L8"/>